<dbReference type="SUPFAM" id="SSF50447">
    <property type="entry name" value="Translation proteins"/>
    <property type="match status" value="1"/>
</dbReference>
<evidence type="ECO:0000256" key="1">
    <source>
        <dbReference type="ARBA" id="ARBA00022490"/>
    </source>
</evidence>
<comment type="subunit">
    <text evidence="5">Binds ribosomal protein uS19.</text>
</comment>
<dbReference type="Proteomes" id="UP001500067">
    <property type="component" value="Unassembled WGS sequence"/>
</dbReference>
<dbReference type="SUPFAM" id="SSF50346">
    <property type="entry name" value="PRC-barrel domain"/>
    <property type="match status" value="1"/>
</dbReference>
<gene>
    <name evidence="5 8" type="primary">rimM</name>
    <name evidence="8" type="ORF">GCM10023093_30700</name>
</gene>
<keyword evidence="3 5" id="KW-0698">rRNA processing</keyword>
<dbReference type="InterPro" id="IPR036976">
    <property type="entry name" value="RimM_N_sf"/>
</dbReference>
<name>A0ABP8NRE6_9BACT</name>
<evidence type="ECO:0000313" key="9">
    <source>
        <dbReference type="Proteomes" id="UP001500067"/>
    </source>
</evidence>
<keyword evidence="9" id="KW-1185">Reference proteome</keyword>
<keyword evidence="2 5" id="KW-0690">Ribosome biogenesis</keyword>
<protein>
    <recommendedName>
        <fullName evidence="5">Ribosome maturation factor RimM</fullName>
    </recommendedName>
</protein>
<dbReference type="EMBL" id="BAABFA010000024">
    <property type="protein sequence ID" value="GAA4470118.1"/>
    <property type="molecule type" value="Genomic_DNA"/>
</dbReference>
<evidence type="ECO:0000256" key="3">
    <source>
        <dbReference type="ARBA" id="ARBA00022552"/>
    </source>
</evidence>
<comment type="domain">
    <text evidence="5">The PRC barrel domain binds ribosomal protein uS19.</text>
</comment>
<dbReference type="RefSeq" id="WP_345085241.1">
    <property type="nucleotide sequence ID" value="NZ_BAABFA010000024.1"/>
</dbReference>
<dbReference type="HAMAP" id="MF_00014">
    <property type="entry name" value="Ribosome_mat_RimM"/>
    <property type="match status" value="1"/>
</dbReference>
<evidence type="ECO:0000256" key="4">
    <source>
        <dbReference type="ARBA" id="ARBA00023186"/>
    </source>
</evidence>
<dbReference type="InterPro" id="IPR002676">
    <property type="entry name" value="RimM_N"/>
</dbReference>
<comment type="caution">
    <text evidence="8">The sequence shown here is derived from an EMBL/GenBank/DDBJ whole genome shotgun (WGS) entry which is preliminary data.</text>
</comment>
<keyword evidence="1 5" id="KW-0963">Cytoplasm</keyword>
<dbReference type="Pfam" id="PF01782">
    <property type="entry name" value="RimM"/>
    <property type="match status" value="1"/>
</dbReference>
<comment type="subcellular location">
    <subcellularLocation>
        <location evidence="5">Cytoplasm</location>
    </subcellularLocation>
</comment>
<dbReference type="InterPro" id="IPR011033">
    <property type="entry name" value="PRC_barrel-like_sf"/>
</dbReference>
<dbReference type="InterPro" id="IPR011961">
    <property type="entry name" value="RimM"/>
</dbReference>
<comment type="function">
    <text evidence="5">An accessory protein needed during the final step in the assembly of 30S ribosomal subunit, possibly for assembly of the head region. Essential for efficient processing of 16S rRNA. May be needed both before and after RbfA during the maturation of 16S rRNA. It has affinity for free ribosomal 30S subunits but not for 70S ribosomes.</text>
</comment>
<evidence type="ECO:0000259" key="7">
    <source>
        <dbReference type="Pfam" id="PF24986"/>
    </source>
</evidence>
<proteinExistence type="inferred from homology"/>
<reference evidence="9" key="1">
    <citation type="journal article" date="2019" name="Int. J. Syst. Evol. Microbiol.">
        <title>The Global Catalogue of Microorganisms (GCM) 10K type strain sequencing project: providing services to taxonomists for standard genome sequencing and annotation.</title>
        <authorList>
            <consortium name="The Broad Institute Genomics Platform"/>
            <consortium name="The Broad Institute Genome Sequencing Center for Infectious Disease"/>
            <person name="Wu L."/>
            <person name="Ma J."/>
        </authorList>
    </citation>
    <scope>NUCLEOTIDE SEQUENCE [LARGE SCALE GENOMIC DNA]</scope>
    <source>
        <strain evidence="9">JCM 32105</strain>
    </source>
</reference>
<dbReference type="Gene3D" id="2.40.30.60">
    <property type="entry name" value="RimM"/>
    <property type="match status" value="1"/>
</dbReference>
<evidence type="ECO:0000259" key="6">
    <source>
        <dbReference type="Pfam" id="PF01782"/>
    </source>
</evidence>
<dbReference type="PANTHER" id="PTHR33692">
    <property type="entry name" value="RIBOSOME MATURATION FACTOR RIMM"/>
    <property type="match status" value="1"/>
</dbReference>
<evidence type="ECO:0000313" key="8">
    <source>
        <dbReference type="EMBL" id="GAA4470118.1"/>
    </source>
</evidence>
<feature type="domain" description="RimM N-terminal" evidence="6">
    <location>
        <begin position="4"/>
        <end position="85"/>
    </location>
</feature>
<keyword evidence="4 5" id="KW-0143">Chaperone</keyword>
<dbReference type="PANTHER" id="PTHR33692:SF1">
    <property type="entry name" value="RIBOSOME MATURATION FACTOR RIMM"/>
    <property type="match status" value="1"/>
</dbReference>
<evidence type="ECO:0000256" key="2">
    <source>
        <dbReference type="ARBA" id="ARBA00022517"/>
    </source>
</evidence>
<dbReference type="InterPro" id="IPR009000">
    <property type="entry name" value="Transl_B-barrel_sf"/>
</dbReference>
<accession>A0ABP8NRE6</accession>
<comment type="similarity">
    <text evidence="5">Belongs to the RimM family.</text>
</comment>
<organism evidence="8 9">
    <name type="scientific">Nemorincola caseinilytica</name>
    <dbReference type="NCBI Taxonomy" id="2054315"/>
    <lineage>
        <taxon>Bacteria</taxon>
        <taxon>Pseudomonadati</taxon>
        <taxon>Bacteroidota</taxon>
        <taxon>Chitinophagia</taxon>
        <taxon>Chitinophagales</taxon>
        <taxon>Chitinophagaceae</taxon>
        <taxon>Nemorincola</taxon>
    </lineage>
</organism>
<evidence type="ECO:0000256" key="5">
    <source>
        <dbReference type="HAMAP-Rule" id="MF_00014"/>
    </source>
</evidence>
<dbReference type="Pfam" id="PF24986">
    <property type="entry name" value="PRC_RimM"/>
    <property type="match status" value="1"/>
</dbReference>
<feature type="domain" description="Ribosome maturation factor RimM PRC barrel" evidence="7">
    <location>
        <begin position="100"/>
        <end position="163"/>
    </location>
</feature>
<sequence length="168" mass="18699">MIRIGKIVATHGVTGSVIMTHITGDRKWLKKGQALMIEMQKGSLIPYFVLQCRATSDEEYIVDLEDVTTPQQAKKLVTKQVYTDEKVLAGMIDHSPLMWIGFAISDAHYGNIGPLDDVLQTGTQWIGKLHYKGNEVLIPLVDATLAGIDIKHKILKTNLPEGLLEVYE</sequence>
<dbReference type="InterPro" id="IPR056792">
    <property type="entry name" value="PRC_RimM"/>
</dbReference>